<protein>
    <submittedName>
        <fullName evidence="5">AraC family transcriptional regulator</fullName>
    </submittedName>
</protein>
<dbReference type="Pfam" id="PF12833">
    <property type="entry name" value="HTH_18"/>
    <property type="match status" value="1"/>
</dbReference>
<organism evidence="5 6">
    <name type="scientific">Nocardia aurea</name>
    <dbReference type="NCBI Taxonomy" id="2144174"/>
    <lineage>
        <taxon>Bacteria</taxon>
        <taxon>Bacillati</taxon>
        <taxon>Actinomycetota</taxon>
        <taxon>Actinomycetes</taxon>
        <taxon>Mycobacteriales</taxon>
        <taxon>Nocardiaceae</taxon>
        <taxon>Nocardia</taxon>
    </lineage>
</organism>
<dbReference type="Proteomes" id="UP001551695">
    <property type="component" value="Unassembled WGS sequence"/>
</dbReference>
<keyword evidence="3" id="KW-0804">Transcription</keyword>
<gene>
    <name evidence="5" type="ORF">AB0I48_12900</name>
</gene>
<dbReference type="InterPro" id="IPR018060">
    <property type="entry name" value="HTH_AraC"/>
</dbReference>
<evidence type="ECO:0000256" key="3">
    <source>
        <dbReference type="ARBA" id="ARBA00023163"/>
    </source>
</evidence>
<feature type="domain" description="HTH araC/xylS-type" evidence="4">
    <location>
        <begin position="257"/>
        <end position="335"/>
    </location>
</feature>
<name>A0ABV3FSR0_9NOCA</name>
<dbReference type="InterPro" id="IPR032687">
    <property type="entry name" value="AraC-type_N"/>
</dbReference>
<evidence type="ECO:0000256" key="1">
    <source>
        <dbReference type="ARBA" id="ARBA00023015"/>
    </source>
</evidence>
<evidence type="ECO:0000259" key="4">
    <source>
        <dbReference type="PROSITE" id="PS01124"/>
    </source>
</evidence>
<dbReference type="SMART" id="SM00342">
    <property type="entry name" value="HTH_ARAC"/>
    <property type="match status" value="1"/>
</dbReference>
<accession>A0ABV3FSR0</accession>
<reference evidence="5 6" key="1">
    <citation type="submission" date="2024-06" db="EMBL/GenBank/DDBJ databases">
        <title>The Natural Products Discovery Center: Release of the First 8490 Sequenced Strains for Exploring Actinobacteria Biosynthetic Diversity.</title>
        <authorList>
            <person name="Kalkreuter E."/>
            <person name="Kautsar S.A."/>
            <person name="Yang D."/>
            <person name="Bader C.D."/>
            <person name="Teijaro C.N."/>
            <person name="Fluegel L."/>
            <person name="Davis C.M."/>
            <person name="Simpson J.R."/>
            <person name="Lauterbach L."/>
            <person name="Steele A.D."/>
            <person name="Gui C."/>
            <person name="Meng S."/>
            <person name="Li G."/>
            <person name="Viehrig K."/>
            <person name="Ye F."/>
            <person name="Su P."/>
            <person name="Kiefer A.F."/>
            <person name="Nichols A."/>
            <person name="Cepeda A.J."/>
            <person name="Yan W."/>
            <person name="Fan B."/>
            <person name="Jiang Y."/>
            <person name="Adhikari A."/>
            <person name="Zheng C.-J."/>
            <person name="Schuster L."/>
            <person name="Cowan T.M."/>
            <person name="Smanski M.J."/>
            <person name="Chevrette M.G."/>
            <person name="De Carvalho L.P.S."/>
            <person name="Shen B."/>
        </authorList>
    </citation>
    <scope>NUCLEOTIDE SEQUENCE [LARGE SCALE GENOMIC DNA]</scope>
    <source>
        <strain evidence="5 6">NPDC050403</strain>
    </source>
</reference>
<dbReference type="Pfam" id="PF12625">
    <property type="entry name" value="Arabinose_bd"/>
    <property type="match status" value="1"/>
</dbReference>
<dbReference type="PANTHER" id="PTHR47894:SF1">
    <property type="entry name" value="HTH-TYPE TRANSCRIPTIONAL REGULATOR VQSM"/>
    <property type="match status" value="1"/>
</dbReference>
<comment type="caution">
    <text evidence="5">The sequence shown here is derived from an EMBL/GenBank/DDBJ whole genome shotgun (WGS) entry which is preliminary data.</text>
</comment>
<evidence type="ECO:0000256" key="2">
    <source>
        <dbReference type="ARBA" id="ARBA00023125"/>
    </source>
</evidence>
<proteinExistence type="predicted"/>
<sequence length="366" mass="40779">MFDWDLRRRTSSAHILLGLAEERGIAVPESLEGTGLSRDSLTGSSAEITARQELRIVRNLVRRCGREPGLGALAGSRSHLSLAGPWGLAMLSSRTVREVIEVARRYLDAAFVFGRLTFEEGAGEARLYLDDSEIPPELRTFLTERALAGIRTIGRELFSADIPLARIEFQHPAPASTAIHRQVFGVTPVFGARRTMVVFDRMYVDLPLPRPSEWARAACEQLCRDMLARRHVRTGVAGSVRDLLIRDPGAIPDQIAVASEMFMSPRTLSRRLNHEGTSFRALLDEVRQTLSEELLTHTDMTTEQLAARLGYAEAASFIRAFRRWKGCPPQEFRMRAADIGYRIPAASRARREAVATRRAAGSMVAR</sequence>
<dbReference type="RefSeq" id="WP_357783239.1">
    <property type="nucleotide sequence ID" value="NZ_JBFAKC010000005.1"/>
</dbReference>
<keyword evidence="6" id="KW-1185">Reference proteome</keyword>
<dbReference type="PROSITE" id="PS01124">
    <property type="entry name" value="HTH_ARAC_FAMILY_2"/>
    <property type="match status" value="1"/>
</dbReference>
<evidence type="ECO:0000313" key="5">
    <source>
        <dbReference type="EMBL" id="MEV0708457.1"/>
    </source>
</evidence>
<dbReference type="Gene3D" id="1.10.10.60">
    <property type="entry name" value="Homeodomain-like"/>
    <property type="match status" value="1"/>
</dbReference>
<dbReference type="EMBL" id="JBFAKC010000005">
    <property type="protein sequence ID" value="MEV0708457.1"/>
    <property type="molecule type" value="Genomic_DNA"/>
</dbReference>
<dbReference type="InterPro" id="IPR009057">
    <property type="entry name" value="Homeodomain-like_sf"/>
</dbReference>
<dbReference type="SUPFAM" id="SSF46689">
    <property type="entry name" value="Homeodomain-like"/>
    <property type="match status" value="1"/>
</dbReference>
<keyword evidence="1" id="KW-0805">Transcription regulation</keyword>
<dbReference type="PANTHER" id="PTHR47894">
    <property type="entry name" value="HTH-TYPE TRANSCRIPTIONAL REGULATOR GADX"/>
    <property type="match status" value="1"/>
</dbReference>
<keyword evidence="2" id="KW-0238">DNA-binding</keyword>
<evidence type="ECO:0000313" key="6">
    <source>
        <dbReference type="Proteomes" id="UP001551695"/>
    </source>
</evidence>